<gene>
    <name evidence="2" type="ORF">PR048_029853</name>
</gene>
<feature type="compositionally biased region" description="Polar residues" evidence="1">
    <location>
        <begin position="1686"/>
        <end position="1701"/>
    </location>
</feature>
<accession>A0ABQ9G885</accession>
<feature type="region of interest" description="Disordered" evidence="1">
    <location>
        <begin position="1283"/>
        <end position="1430"/>
    </location>
</feature>
<feature type="compositionally biased region" description="Polar residues" evidence="1">
    <location>
        <begin position="1320"/>
        <end position="1343"/>
    </location>
</feature>
<name>A0ABQ9G885_9NEOP</name>
<reference evidence="2 3" key="1">
    <citation type="submission" date="2023-02" db="EMBL/GenBank/DDBJ databases">
        <title>LHISI_Scaffold_Assembly.</title>
        <authorList>
            <person name="Stuart O.P."/>
            <person name="Cleave R."/>
            <person name="Magrath M.J.L."/>
            <person name="Mikheyev A.S."/>
        </authorList>
    </citation>
    <scope>NUCLEOTIDE SEQUENCE [LARGE SCALE GENOMIC DNA]</scope>
    <source>
        <strain evidence="2">Daus_M_001</strain>
        <tissue evidence="2">Leg muscle</tissue>
    </source>
</reference>
<evidence type="ECO:0000313" key="2">
    <source>
        <dbReference type="EMBL" id="KAJ8868337.1"/>
    </source>
</evidence>
<organism evidence="2 3">
    <name type="scientific">Dryococelus australis</name>
    <dbReference type="NCBI Taxonomy" id="614101"/>
    <lineage>
        <taxon>Eukaryota</taxon>
        <taxon>Metazoa</taxon>
        <taxon>Ecdysozoa</taxon>
        <taxon>Arthropoda</taxon>
        <taxon>Hexapoda</taxon>
        <taxon>Insecta</taxon>
        <taxon>Pterygota</taxon>
        <taxon>Neoptera</taxon>
        <taxon>Polyneoptera</taxon>
        <taxon>Phasmatodea</taxon>
        <taxon>Verophasmatodea</taxon>
        <taxon>Anareolatae</taxon>
        <taxon>Phasmatidae</taxon>
        <taxon>Eurycanthinae</taxon>
        <taxon>Dryococelus</taxon>
    </lineage>
</organism>
<evidence type="ECO:0000256" key="1">
    <source>
        <dbReference type="SAM" id="MobiDB-lite"/>
    </source>
</evidence>
<feature type="region of interest" description="Disordered" evidence="1">
    <location>
        <begin position="1677"/>
        <end position="1702"/>
    </location>
</feature>
<keyword evidence="3" id="KW-1185">Reference proteome</keyword>
<protein>
    <submittedName>
        <fullName evidence="2">Uncharacterized protein</fullName>
    </submittedName>
</protein>
<proteinExistence type="predicted"/>
<feature type="compositionally biased region" description="Basic and acidic residues" evidence="1">
    <location>
        <begin position="592"/>
        <end position="604"/>
    </location>
</feature>
<dbReference type="EMBL" id="JARBHB010000014">
    <property type="protein sequence ID" value="KAJ8868337.1"/>
    <property type="molecule type" value="Genomic_DNA"/>
</dbReference>
<sequence length="1915" mass="213872">MTAASLLNPGATTRGKIVAVAQLYSGCSRFPQGCIPCVLCCHWAHLPARRTAFSIRPGHSGFSYKWESSWKMPLVGGFSRGSPVSPSLTFRRCSVITLFHPHRLLRPRFKGRPNLSTLNSIFSRHHDSFYRRQTFHQYNNKVTAASLVGRRRATRTLRALRLETMAHLMSVTMTSLLFLRFSDELPGPATVVLPTTNDSRYNHGCVVSLLPWSQATAPTRGHYSLVSPQYLLPAASLRLRHLSRAATVVLPTTYDSRYNHFYVVSLSPWSQATAPTRGHYSLVSPQYLLPAASLRLRHLSCLATVVLPTTNDSRYNHFYVVSLSPWSQATAPTRGHYSLVSPQYLLPAASLRLRHLSRAATVVLPTTYDSRYNHFYVVSLSPWSQATAPTRGHYSLVSPQYLLPAASLRLRHLSRAATVVLPTTNDSRYNHGCVVSLSPWSQATAPTRGHYSLVSPQYLLPAASLRLRHLSCLATVVLPTTNDSRYNHFYVVSLSPWSHATAPTRGHYSLVSPQYLLPAASLRLRHLSRAATVVLPTTNDSRYNHGCVVSLSPWSQATAPTRGHYSLVSPQYLLPAASLRQLWSSAGMQGMGKRDIPEKTRRPEASSGTIPTCENPGLTQPRIEPGSSRNTTAAIEFSREVDKTCMPHSRYGVLSRSGQDVLPHSRYRVLSRSGQDVHATQPLWSSLAKWTRRACHTAAMEFSREVDKTCMPHSRYGVLSRSGQDVHATQPLWSSLAKWTRRACHTAAMEFSREVDKTCMPHSRYGVLSRSGQDVHATQPLWSSLAKWTRRACHTAAMEFSREVDKTCMPHSRYGVLSRSGQDVHATQPLWSSLAKWTRRACHTAAMEFSREVDKTCMPHSRYGVLSRSGQDVHATQPLWSSLAKWTRRACHTAAMEFSREVDKTCMPHSRYGVLSRSGQDVHATQPLWSSLAKWTRRACHTAAMEFSREVDKTCMPHSRYGVLSRSGQDVHATQPLWSSLAKWTRRACHTAAMEFSREVDKTCMPHSRYGVLSRSGQDVHATQPLWSSLAKWTRRACHTAAMEFSREVDKTCMPHSRYGVLSRSGQDVHATQPLWSSLAKWTRRACHTAAMEFSREVDKTCMPHSRYGVLSRSGQDVHATQPLWSSLAKWTRRACHTEQRESLFASRPQQEVGTHNRFYGVTQGVSGRGDRLVAHWVGLGKCVAAGLPTATSSLRYCHHVTALASFMSIGPLNIRGLWSQSLHVANSPSHVFERPRRRGLVSGEGGASCSGGVVTYALHTPGEGPVPWSFPSGAVTFDGRREKKRGGVHVQQTATPCSRRQSDVVQQQTARPCSRRQSDVQQQTASPCSRRQSDVVQQQTARPCSRRQSDVQQQTASPCSRGQSDVVQQQTARPCSRRQSGVVQQQTASPCSRRQSDVVQQQTASPCSRRQSDVVQQQTASPCSRRQSDVVQQQTASPCCRRQSDVPLRTLRCSATRIQSVAPSGALISPRHQLCAGPWHSVVTYPETMDQPAPLAAPFGGLLAASQNVNPGRPLRRIYSHLAGLHRAVPASLYMPPYSLFSLVLSGEKRRHTGQADTGGHYNLETPISCYEVGFKYRFGVAPLRSARRTKIYLNLALNRAFWRFRRMISDQLNTDGPFHTSGCNRTNSYALQADCMPVQYIERFGRLLTARSSEPMRRIEVNMERRRNERAGVNGRFPRKTRRPTASSGTIPTCKSSVTRPGIEPGSPWWKVSVLIAQPPRPPLGYLFVLIRLLHLNGERGEVAVIEHASLTKTTRVRIPTESLRDIRMWESCRNDVAGSWVFSGISLPPPLSRRHCSIYTSLHPHWLSRPEMSRAAQSSQPKLSVIMRLRKYVGRLYYDAPVFTTERMMGSSLQGMLLGRSDADSEADSENSESLTVAPVTQFLRRNSDSQRELRPANLQVTGCCRIFSLGT</sequence>
<feature type="region of interest" description="Disordered" evidence="1">
    <location>
        <begin position="589"/>
        <end position="628"/>
    </location>
</feature>
<comment type="caution">
    <text evidence="2">The sequence shown here is derived from an EMBL/GenBank/DDBJ whole genome shotgun (WGS) entry which is preliminary data.</text>
</comment>
<dbReference type="Proteomes" id="UP001159363">
    <property type="component" value="Chromosome 13"/>
</dbReference>
<evidence type="ECO:0000313" key="3">
    <source>
        <dbReference type="Proteomes" id="UP001159363"/>
    </source>
</evidence>
<feature type="compositionally biased region" description="Polar residues" evidence="1">
    <location>
        <begin position="1351"/>
        <end position="1430"/>
    </location>
</feature>
<feature type="compositionally biased region" description="Polar residues" evidence="1">
    <location>
        <begin position="1291"/>
        <end position="1312"/>
    </location>
</feature>